<feature type="transmembrane region" description="Helical" evidence="2">
    <location>
        <begin position="175"/>
        <end position="201"/>
    </location>
</feature>
<keyword evidence="4" id="KW-0378">Hydrolase</keyword>
<keyword evidence="2" id="KW-0472">Membrane</keyword>
<dbReference type="AlphaFoldDB" id="A0AAE4AY29"/>
<keyword evidence="2" id="KW-1133">Transmembrane helix</keyword>
<comment type="similarity">
    <text evidence="1">Belongs to the peptidase A24 family.</text>
</comment>
<dbReference type="Gene3D" id="1.20.120.1220">
    <property type="match status" value="1"/>
</dbReference>
<feature type="transmembrane region" description="Helical" evidence="2">
    <location>
        <begin position="6"/>
        <end position="25"/>
    </location>
</feature>
<dbReference type="InterPro" id="IPR000045">
    <property type="entry name" value="Prepilin_IV_endopep_pep"/>
</dbReference>
<reference evidence="4 5" key="1">
    <citation type="submission" date="2023-07" db="EMBL/GenBank/DDBJ databases">
        <title>Sequencing the genomes of 1000 actinobacteria strains.</title>
        <authorList>
            <person name="Klenk H.-P."/>
        </authorList>
    </citation>
    <scope>NUCLEOTIDE SEQUENCE [LARGE SCALE GENOMIC DNA]</scope>
    <source>
        <strain evidence="4 5">DSM 44709</strain>
    </source>
</reference>
<dbReference type="GO" id="GO:0008168">
    <property type="term" value="F:methyltransferase activity"/>
    <property type="evidence" value="ECO:0007669"/>
    <property type="project" value="UniProtKB-KW"/>
</dbReference>
<keyword evidence="5" id="KW-1185">Reference proteome</keyword>
<dbReference type="InterPro" id="IPR050882">
    <property type="entry name" value="Prepilin_peptidase/N-MTase"/>
</dbReference>
<dbReference type="EMBL" id="JAUSUZ010000001">
    <property type="protein sequence ID" value="MDQ0367710.1"/>
    <property type="molecule type" value="Genomic_DNA"/>
</dbReference>
<dbReference type="Pfam" id="PF01478">
    <property type="entry name" value="Peptidase_A24"/>
    <property type="match status" value="1"/>
</dbReference>
<dbReference type="GO" id="GO:0004190">
    <property type="term" value="F:aspartic-type endopeptidase activity"/>
    <property type="evidence" value="ECO:0007669"/>
    <property type="project" value="UniProtKB-EC"/>
</dbReference>
<evidence type="ECO:0000259" key="3">
    <source>
        <dbReference type="Pfam" id="PF01478"/>
    </source>
</evidence>
<dbReference type="RefSeq" id="WP_307241928.1">
    <property type="nucleotide sequence ID" value="NZ_JAUSUZ010000001.1"/>
</dbReference>
<feature type="domain" description="Prepilin type IV endopeptidase peptidase" evidence="3">
    <location>
        <begin position="97"/>
        <end position="197"/>
    </location>
</feature>
<feature type="transmembrane region" description="Helical" evidence="2">
    <location>
        <begin position="91"/>
        <end position="111"/>
    </location>
</feature>
<comment type="caution">
    <text evidence="4">The sequence shown here is derived from an EMBL/GenBank/DDBJ whole genome shotgun (WGS) entry which is preliminary data.</text>
</comment>
<dbReference type="Proteomes" id="UP001240236">
    <property type="component" value="Unassembled WGS sequence"/>
</dbReference>
<feature type="transmembrane region" description="Helical" evidence="2">
    <location>
        <begin position="221"/>
        <end position="242"/>
    </location>
</feature>
<dbReference type="PANTHER" id="PTHR30487">
    <property type="entry name" value="TYPE 4 PREPILIN-LIKE PROTEINS LEADER PEPTIDE-PROCESSING ENZYME"/>
    <property type="match status" value="1"/>
</dbReference>
<organism evidence="4 5">
    <name type="scientific">Catenuloplanes indicus</name>
    <dbReference type="NCBI Taxonomy" id="137267"/>
    <lineage>
        <taxon>Bacteria</taxon>
        <taxon>Bacillati</taxon>
        <taxon>Actinomycetota</taxon>
        <taxon>Actinomycetes</taxon>
        <taxon>Micromonosporales</taxon>
        <taxon>Micromonosporaceae</taxon>
        <taxon>Catenuloplanes</taxon>
    </lineage>
</organism>
<protein>
    <submittedName>
        <fullName evidence="4">Leader peptidase (Prepilin peptidase)/N-methyltransferase</fullName>
        <ecNumber evidence="4">2.1.1.-</ecNumber>
        <ecNumber evidence="4">3.4.23.43</ecNumber>
    </submittedName>
</protein>
<dbReference type="PANTHER" id="PTHR30487:SF0">
    <property type="entry name" value="PREPILIN LEADER PEPTIDASE_N-METHYLTRANSFERASE-RELATED"/>
    <property type="match status" value="1"/>
</dbReference>
<keyword evidence="4" id="KW-0808">Transferase</keyword>
<keyword evidence="2" id="KW-0812">Transmembrane</keyword>
<evidence type="ECO:0000256" key="1">
    <source>
        <dbReference type="ARBA" id="ARBA00005801"/>
    </source>
</evidence>
<evidence type="ECO:0000256" key="2">
    <source>
        <dbReference type="SAM" id="Phobius"/>
    </source>
</evidence>
<name>A0AAE4AY29_9ACTN</name>
<gene>
    <name evidence="4" type="ORF">J2S42_004379</name>
</gene>
<proteinExistence type="inferred from homology"/>
<dbReference type="GO" id="GO:0005886">
    <property type="term" value="C:plasma membrane"/>
    <property type="evidence" value="ECO:0007669"/>
    <property type="project" value="TreeGrafter"/>
</dbReference>
<dbReference type="EC" id="3.4.23.43" evidence="4"/>
<accession>A0AAE4AY29</accession>
<dbReference type="EC" id="2.1.1.-" evidence="4"/>
<feature type="transmembrane region" description="Helical" evidence="2">
    <location>
        <begin position="142"/>
        <end position="163"/>
    </location>
</feature>
<evidence type="ECO:0000313" key="4">
    <source>
        <dbReference type="EMBL" id="MDQ0367710.1"/>
    </source>
</evidence>
<evidence type="ECO:0000313" key="5">
    <source>
        <dbReference type="Proteomes" id="UP001240236"/>
    </source>
</evidence>
<feature type="transmembrane region" description="Helical" evidence="2">
    <location>
        <begin position="118"/>
        <end position="136"/>
    </location>
</feature>
<keyword evidence="4" id="KW-0489">Methyltransferase</keyword>
<dbReference type="GO" id="GO:0006465">
    <property type="term" value="P:signal peptide processing"/>
    <property type="evidence" value="ECO:0007669"/>
    <property type="project" value="TreeGrafter"/>
</dbReference>
<dbReference type="GO" id="GO:0032259">
    <property type="term" value="P:methylation"/>
    <property type="evidence" value="ECO:0007669"/>
    <property type="project" value="UniProtKB-KW"/>
</dbReference>
<sequence>MSVSLVVITAALGALVGILTPRVAWRLSVEFGEPPRSACANCGHKTESWVRVRVACPGCGRRLGPRPWLTTAVGAVSLGALGWAFGPDPVLPGYLAVAAIGVLLAFVDLAVLRLPDPLVGAAAVLGGGVLLLVSLLDWSFAPLLRALLGGLVLFAVYLVIALIPGANLGFGDVKLSAVLGLMLGWLGWPAVVLGLIVPHLLNGPVALVLLVTGRAGRGTDLPLGPALLAGTLVAVVIARHGLPLFG</sequence>